<dbReference type="InterPro" id="IPR050407">
    <property type="entry name" value="Geranylgeranyl_reductase"/>
</dbReference>
<dbReference type="PROSITE" id="PS51257">
    <property type="entry name" value="PROKAR_LIPOPROTEIN"/>
    <property type="match status" value="1"/>
</dbReference>
<organism evidence="2 3">
    <name type="scientific">Candidatus Iainarchaeum sp</name>
    <dbReference type="NCBI Taxonomy" id="3101447"/>
    <lineage>
        <taxon>Archaea</taxon>
        <taxon>Candidatus Iainarchaeota</taxon>
        <taxon>Candidatus Iainarchaeia</taxon>
        <taxon>Candidatus Iainarchaeales</taxon>
        <taxon>Candidatus Iainarchaeaceae</taxon>
        <taxon>Candidatus Iainarchaeum</taxon>
    </lineage>
</organism>
<dbReference type="SUPFAM" id="SSF51905">
    <property type="entry name" value="FAD/NAD(P)-binding domain"/>
    <property type="match status" value="1"/>
</dbReference>
<dbReference type="PANTHER" id="PTHR42685">
    <property type="entry name" value="GERANYLGERANYL DIPHOSPHATE REDUCTASE"/>
    <property type="match status" value="1"/>
</dbReference>
<dbReference type="Pfam" id="PF01494">
    <property type="entry name" value="FAD_binding_3"/>
    <property type="match status" value="1"/>
</dbReference>
<evidence type="ECO:0000259" key="1">
    <source>
        <dbReference type="Pfam" id="PF01494"/>
    </source>
</evidence>
<sequence length="347" mass="38729">MKIELNRLKFGYDIVVVGGGAAGCSFLGSLADNKYSTLMIDSRSFPRFKACSGILVNNSKGFFSGASLPPEVLSKPSAIDIVYQDWASNSEKHVKKNFINTCRKELDNWLFSKVLDKNMSILENTKLVDFFYTHDKNLIVLLLEHNGKTTSVVTKYLVGCDGALSIVRKKIFSKNIRYYVAIQELISGFKLDRAYFIFDDEITDFYGWLIPKGDCVEIGAAVSPFKAKEKFDLFKKKVSEKFGITGDGKIESAIVLRPSSLDEIFLGKDSIFLCGEAAALISPSSAEGISYALLSGKYCAEAFNSNLKSKMESYKEKCKPLLKRLNKKFIKSRKMGNPEDRKLIFGG</sequence>
<dbReference type="Proteomes" id="UP000565078">
    <property type="component" value="Unassembled WGS sequence"/>
</dbReference>
<protein>
    <recommendedName>
        <fullName evidence="1">FAD-binding domain-containing protein</fullName>
    </recommendedName>
</protein>
<comment type="caution">
    <text evidence="2">The sequence shown here is derived from an EMBL/GenBank/DDBJ whole genome shotgun (WGS) entry which is preliminary data.</text>
</comment>
<feature type="domain" description="FAD-binding" evidence="1">
    <location>
        <begin position="13"/>
        <end position="171"/>
    </location>
</feature>
<dbReference type="PANTHER" id="PTHR42685:SF22">
    <property type="entry name" value="CONDITIONED MEDIUM FACTOR RECEPTOR 1"/>
    <property type="match status" value="1"/>
</dbReference>
<dbReference type="PRINTS" id="PR00420">
    <property type="entry name" value="RNGMNOXGNASE"/>
</dbReference>
<proteinExistence type="predicted"/>
<evidence type="ECO:0000313" key="2">
    <source>
        <dbReference type="EMBL" id="HIH09601.1"/>
    </source>
</evidence>
<dbReference type="Gene3D" id="3.50.50.60">
    <property type="entry name" value="FAD/NAD(P)-binding domain"/>
    <property type="match status" value="1"/>
</dbReference>
<dbReference type="InterPro" id="IPR036188">
    <property type="entry name" value="FAD/NAD-bd_sf"/>
</dbReference>
<name>A0A7J4IVQ0_9ARCH</name>
<dbReference type="GO" id="GO:0071949">
    <property type="term" value="F:FAD binding"/>
    <property type="evidence" value="ECO:0007669"/>
    <property type="project" value="InterPro"/>
</dbReference>
<dbReference type="InterPro" id="IPR002938">
    <property type="entry name" value="FAD-bd"/>
</dbReference>
<evidence type="ECO:0000313" key="3">
    <source>
        <dbReference type="Proteomes" id="UP000565078"/>
    </source>
</evidence>
<reference evidence="3" key="1">
    <citation type="journal article" date="2020" name="bioRxiv">
        <title>A rank-normalized archaeal taxonomy based on genome phylogeny resolves widespread incomplete and uneven classifications.</title>
        <authorList>
            <person name="Rinke C."/>
            <person name="Chuvochina M."/>
            <person name="Mussig A.J."/>
            <person name="Chaumeil P.-A."/>
            <person name="Waite D.W."/>
            <person name="Whitman W.B."/>
            <person name="Parks D.H."/>
            <person name="Hugenholtz P."/>
        </authorList>
    </citation>
    <scope>NUCLEOTIDE SEQUENCE [LARGE SCALE GENOMIC DNA]</scope>
</reference>
<dbReference type="EMBL" id="DUGC01000051">
    <property type="protein sequence ID" value="HIH09601.1"/>
    <property type="molecule type" value="Genomic_DNA"/>
</dbReference>
<gene>
    <name evidence="2" type="ORF">HA254_02920</name>
</gene>
<dbReference type="AlphaFoldDB" id="A0A7J4IVQ0"/>
<accession>A0A7J4IVQ0</accession>